<accession>A0A0A8J626</accession>
<sequence>MNLYIIQNDTHFKNFIELATEGDFFIDLARFTGQDINYELFYKKGVSEINLGLHDANFYLFSSYQKIKFCFNFEMIVKKIISAYRFEKIITGNDGALQKIIIKQALKNNSKGRVEMWLDGLISLNKNRVINSAKVFMSYIADKIGLSSYVPSVIGTSSYVDTLYVMDQSVIKEYNFLMIKPKVKKIEKRLFPRHKKLISLAHNHERRAQVCKVLYLTSAWSFHGHNKCQNIQYHQILNLLSNFEGNKDIDFQIRIHPRDIITNYSEIPVGVISRVKSFEEDILSASIIISARSTGLFEADMIGKKVIVYDEGFEGDFMNEYFDTLPRCVDLNEMNSFISQQG</sequence>
<protein>
    <submittedName>
        <fullName evidence="1">Uncharacterized protein</fullName>
    </submittedName>
</protein>
<evidence type="ECO:0000313" key="1">
    <source>
        <dbReference type="EMBL" id="BAQ01701.1"/>
    </source>
</evidence>
<name>A0A0A8J626_ECOLX</name>
<organism evidence="1">
    <name type="scientific">Escherichia coli</name>
    <dbReference type="NCBI Taxonomy" id="562"/>
    <lineage>
        <taxon>Bacteria</taxon>
        <taxon>Pseudomonadati</taxon>
        <taxon>Pseudomonadota</taxon>
        <taxon>Gammaproteobacteria</taxon>
        <taxon>Enterobacterales</taxon>
        <taxon>Enterobacteriaceae</taxon>
        <taxon>Escherichia</taxon>
    </lineage>
</organism>
<proteinExistence type="predicted"/>
<dbReference type="EMBL" id="AB812059">
    <property type="protein sequence ID" value="BAQ01701.1"/>
    <property type="molecule type" value="Genomic_DNA"/>
</dbReference>
<dbReference type="AlphaFoldDB" id="A0A0A8J626"/>
<reference evidence="1" key="1">
    <citation type="journal article" date="2014" name="DNA Res.">
        <title>A complete view of the genetic diversity of the Escherichia coli O-antigen biosynthesis gene cluster.</title>
        <authorList>
            <person name="Iguchi A."/>
            <person name="Iyoda S."/>
            <person name="Kikuchi T."/>
            <person name="Ogura Y."/>
            <person name="Katsura K."/>
            <person name="Ohnishi M."/>
            <person name="Hayashi T."/>
            <person name="Thomson N.R."/>
        </authorList>
    </citation>
    <scope>NUCLEOTIDE SEQUENCE</scope>
    <source>
        <strain evidence="1">1111-55</strain>
    </source>
</reference>